<dbReference type="GO" id="GO:0036286">
    <property type="term" value="C:eisosome filament"/>
    <property type="evidence" value="ECO:0007669"/>
    <property type="project" value="TreeGrafter"/>
</dbReference>
<evidence type="ECO:0000313" key="2">
    <source>
        <dbReference type="EMBL" id="KAF8483591.1"/>
    </source>
</evidence>
<dbReference type="GO" id="GO:0008289">
    <property type="term" value="F:lipid binding"/>
    <property type="evidence" value="ECO:0007669"/>
    <property type="project" value="TreeGrafter"/>
</dbReference>
<keyword evidence="3" id="KW-1185">Reference proteome</keyword>
<evidence type="ECO:0000313" key="3">
    <source>
        <dbReference type="Proteomes" id="UP000759537"/>
    </source>
</evidence>
<evidence type="ECO:0000256" key="1">
    <source>
        <dbReference type="SAM" id="MobiDB-lite"/>
    </source>
</evidence>
<proteinExistence type="predicted"/>
<reference evidence="2" key="2">
    <citation type="journal article" date="2020" name="Nat. Commun.">
        <title>Large-scale genome sequencing of mycorrhizal fungi provides insights into the early evolution of symbiotic traits.</title>
        <authorList>
            <person name="Miyauchi S."/>
            <person name="Kiss E."/>
            <person name="Kuo A."/>
            <person name="Drula E."/>
            <person name="Kohler A."/>
            <person name="Sanchez-Garcia M."/>
            <person name="Morin E."/>
            <person name="Andreopoulos B."/>
            <person name="Barry K.W."/>
            <person name="Bonito G."/>
            <person name="Buee M."/>
            <person name="Carver A."/>
            <person name="Chen C."/>
            <person name="Cichocki N."/>
            <person name="Clum A."/>
            <person name="Culley D."/>
            <person name="Crous P.W."/>
            <person name="Fauchery L."/>
            <person name="Girlanda M."/>
            <person name="Hayes R.D."/>
            <person name="Keri Z."/>
            <person name="LaButti K."/>
            <person name="Lipzen A."/>
            <person name="Lombard V."/>
            <person name="Magnuson J."/>
            <person name="Maillard F."/>
            <person name="Murat C."/>
            <person name="Nolan M."/>
            <person name="Ohm R.A."/>
            <person name="Pangilinan J."/>
            <person name="Pereira M.F."/>
            <person name="Perotto S."/>
            <person name="Peter M."/>
            <person name="Pfister S."/>
            <person name="Riley R."/>
            <person name="Sitrit Y."/>
            <person name="Stielow J.B."/>
            <person name="Szollosi G."/>
            <person name="Zifcakova L."/>
            <person name="Stursova M."/>
            <person name="Spatafora J.W."/>
            <person name="Tedersoo L."/>
            <person name="Vaario L.M."/>
            <person name="Yamada A."/>
            <person name="Yan M."/>
            <person name="Wang P."/>
            <person name="Xu J."/>
            <person name="Bruns T."/>
            <person name="Baldrian P."/>
            <person name="Vilgalys R."/>
            <person name="Dunand C."/>
            <person name="Henrissat B."/>
            <person name="Grigoriev I.V."/>
            <person name="Hibbett D."/>
            <person name="Nagy L.G."/>
            <person name="Martin F.M."/>
        </authorList>
    </citation>
    <scope>NUCLEOTIDE SEQUENCE</scope>
    <source>
        <strain evidence="2">Prilba</strain>
    </source>
</reference>
<dbReference type="AlphaFoldDB" id="A0A9P5TC09"/>
<feature type="compositionally biased region" description="Pro residues" evidence="1">
    <location>
        <begin position="620"/>
        <end position="629"/>
    </location>
</feature>
<dbReference type="GO" id="GO:0005886">
    <property type="term" value="C:plasma membrane"/>
    <property type="evidence" value="ECO:0007669"/>
    <property type="project" value="TreeGrafter"/>
</dbReference>
<feature type="compositionally biased region" description="Polar residues" evidence="1">
    <location>
        <begin position="679"/>
        <end position="688"/>
    </location>
</feature>
<dbReference type="Gene3D" id="1.20.1270.60">
    <property type="entry name" value="Arfaptin homology (AH) domain/BAR domain"/>
    <property type="match status" value="1"/>
</dbReference>
<dbReference type="InterPro" id="IPR027267">
    <property type="entry name" value="AH/BAR_dom_sf"/>
</dbReference>
<comment type="caution">
    <text evidence="2">The sequence shown here is derived from an EMBL/GenBank/DDBJ whole genome shotgun (WGS) entry which is preliminary data.</text>
</comment>
<dbReference type="GO" id="GO:0006897">
    <property type="term" value="P:endocytosis"/>
    <property type="evidence" value="ECO:0007669"/>
    <property type="project" value="TreeGrafter"/>
</dbReference>
<protein>
    <submittedName>
        <fullName evidence="2">Eisosome component PIL1-domain-containing protein</fullName>
    </submittedName>
</protein>
<reference evidence="2" key="1">
    <citation type="submission" date="2019-10" db="EMBL/GenBank/DDBJ databases">
        <authorList>
            <consortium name="DOE Joint Genome Institute"/>
            <person name="Kuo A."/>
            <person name="Miyauchi S."/>
            <person name="Kiss E."/>
            <person name="Drula E."/>
            <person name="Kohler A."/>
            <person name="Sanchez-Garcia M."/>
            <person name="Andreopoulos B."/>
            <person name="Barry K.W."/>
            <person name="Bonito G."/>
            <person name="Buee M."/>
            <person name="Carver A."/>
            <person name="Chen C."/>
            <person name="Cichocki N."/>
            <person name="Clum A."/>
            <person name="Culley D."/>
            <person name="Crous P.W."/>
            <person name="Fauchery L."/>
            <person name="Girlanda M."/>
            <person name="Hayes R."/>
            <person name="Keri Z."/>
            <person name="LaButti K."/>
            <person name="Lipzen A."/>
            <person name="Lombard V."/>
            <person name="Magnuson J."/>
            <person name="Maillard F."/>
            <person name="Morin E."/>
            <person name="Murat C."/>
            <person name="Nolan M."/>
            <person name="Ohm R."/>
            <person name="Pangilinan J."/>
            <person name="Pereira M."/>
            <person name="Perotto S."/>
            <person name="Peter M."/>
            <person name="Riley R."/>
            <person name="Sitrit Y."/>
            <person name="Stielow B."/>
            <person name="Szollosi G."/>
            <person name="Zifcakova L."/>
            <person name="Stursova M."/>
            <person name="Spatafora J.W."/>
            <person name="Tedersoo L."/>
            <person name="Vaario L.-M."/>
            <person name="Yamada A."/>
            <person name="Yan M."/>
            <person name="Wang P."/>
            <person name="Xu J."/>
            <person name="Bruns T."/>
            <person name="Baldrian P."/>
            <person name="Vilgalys R."/>
            <person name="Henrissat B."/>
            <person name="Grigoriev I.V."/>
            <person name="Hibbett D."/>
            <person name="Nagy L.G."/>
            <person name="Martin F.M."/>
        </authorList>
    </citation>
    <scope>NUCLEOTIDE SEQUENCE</scope>
    <source>
        <strain evidence="2">Prilba</strain>
    </source>
</reference>
<feature type="compositionally biased region" description="Pro residues" evidence="1">
    <location>
        <begin position="563"/>
        <end position="574"/>
    </location>
</feature>
<feature type="compositionally biased region" description="Pro residues" evidence="1">
    <location>
        <begin position="698"/>
        <end position="709"/>
    </location>
</feature>
<dbReference type="PANTHER" id="PTHR31962:SF6">
    <property type="entry name" value="EISOSOME COMPONENT PIL1-DOMAIN-CONTAINING PROTEIN"/>
    <property type="match status" value="1"/>
</dbReference>
<feature type="compositionally biased region" description="Polar residues" evidence="1">
    <location>
        <begin position="580"/>
        <end position="594"/>
    </location>
</feature>
<name>A0A9P5TC09_9AGAM</name>
<dbReference type="InterPro" id="IPR028245">
    <property type="entry name" value="PIL1/LSP1"/>
</dbReference>
<feature type="region of interest" description="Disordered" evidence="1">
    <location>
        <begin position="278"/>
        <end position="811"/>
    </location>
</feature>
<organism evidence="2 3">
    <name type="scientific">Russula ochroleuca</name>
    <dbReference type="NCBI Taxonomy" id="152965"/>
    <lineage>
        <taxon>Eukaryota</taxon>
        <taxon>Fungi</taxon>
        <taxon>Dikarya</taxon>
        <taxon>Basidiomycota</taxon>
        <taxon>Agaricomycotina</taxon>
        <taxon>Agaricomycetes</taxon>
        <taxon>Russulales</taxon>
        <taxon>Russulaceae</taxon>
        <taxon>Russula</taxon>
    </lineage>
</organism>
<dbReference type="Proteomes" id="UP000759537">
    <property type="component" value="Unassembled WGS sequence"/>
</dbReference>
<dbReference type="EMBL" id="WHVB01000004">
    <property type="protein sequence ID" value="KAF8483591.1"/>
    <property type="molecule type" value="Genomic_DNA"/>
</dbReference>
<dbReference type="OrthoDB" id="5599269at2759"/>
<feature type="compositionally biased region" description="Pro residues" evidence="1">
    <location>
        <begin position="419"/>
        <end position="429"/>
    </location>
</feature>
<dbReference type="PANTHER" id="PTHR31962">
    <property type="entry name" value="SPHINGOLIPID LONG CHAIN BASE-RESPONSIVE PROTEIN PIL1"/>
    <property type="match status" value="1"/>
</dbReference>
<feature type="compositionally biased region" description="Low complexity" evidence="1">
    <location>
        <begin position="630"/>
        <end position="643"/>
    </location>
</feature>
<sequence length="811" mass="86390">MLKSAAAKLAHNSTIPALAGNKALRPLQDLITAEKAIITSLLRLSLHFSQASEALRTWGYGEGDDLSDTLGSSTKLLLEFSNSLTQFATHEKTIREHMKAVRTQEESLDQLRNRRKGVASKADSAERKLNRMDAGHKDSTAQFILLEGLRNSIRELDSEIMTGEARLGDLKRTSAKTWMTLKFDSLQECCRKGIIVAEAGNLIMAELPQLVTEPGLSRPFYTGTPRTDAYVTEALRALGDVSIDPSTLSAPLDVNYQDAPSAMPSAFLDNESVVSLGRGGVPGDGDGSSAYRVQYGYDPARPSLGERGDHDLPASQADEYGAFLPQPDARFRSPGSRKPPPASSSSRPSISQGTGLSGPSGGRFATFPTKGMRQDPVGQTTAEPLVGSRSSFEDAEQTFPKGEIDDAAPMYEDIEGTLAPPPGPPPGAAPPAMLHTSPYLGGYHPGSYDSGPSFVPDNSVENEDDTQLPYMSPRERKAPFGSRPLPMPHPWVPPGREAESFEEPHGRAPLTTELDSFRAPTPPAPVEDPDDERALNAAAAREVSRELDSLMYQPPSTPKDLPPEPLAPAAPNTPPAVHSSPRSSIDSVAPTSSPFARARGRVSGSAPVTRGSLERTSPTNGPPSGPPSPLRASAPSSPAQHAQLPPPSIVLARPSSPSLSSINNTSFRTPPELPPSPGLVSSQRSLPQPQGVPFSSGKPPPPPRPPRPPRQGSGMISVAAFRRPAPREPPVNSRDVSPLSIRKKELRGSRGPLSPTSLLPGAQPPELPSLPQEQQQEDEFDYIAAYYSAGGDDTGSPPSYTDSRARSGSLR</sequence>
<gene>
    <name evidence="2" type="ORF">DFH94DRAFT_722837</name>
</gene>
<dbReference type="GO" id="GO:0070941">
    <property type="term" value="P:eisosome assembly"/>
    <property type="evidence" value="ECO:0007669"/>
    <property type="project" value="TreeGrafter"/>
</dbReference>
<feature type="compositionally biased region" description="Basic and acidic residues" evidence="1">
    <location>
        <begin position="496"/>
        <end position="506"/>
    </location>
</feature>
<accession>A0A9P5TC09</accession>
<dbReference type="Pfam" id="PF13805">
    <property type="entry name" value="Pil1"/>
    <property type="match status" value="1"/>
</dbReference>
<feature type="region of interest" description="Disordered" evidence="1">
    <location>
        <begin position="105"/>
        <end position="126"/>
    </location>
</feature>